<accession>A0ABU6U2E8</accession>
<protein>
    <submittedName>
        <fullName evidence="2">Uncharacterized protein</fullName>
    </submittedName>
</protein>
<feature type="non-terminal residue" evidence="2">
    <location>
        <position position="1"/>
    </location>
</feature>
<evidence type="ECO:0000313" key="2">
    <source>
        <dbReference type="EMBL" id="MED6154346.1"/>
    </source>
</evidence>
<dbReference type="Proteomes" id="UP001341840">
    <property type="component" value="Unassembled WGS sequence"/>
</dbReference>
<feature type="region of interest" description="Disordered" evidence="1">
    <location>
        <begin position="1"/>
        <end position="22"/>
    </location>
</feature>
<sequence length="114" mass="12854">VEHPRLGVDLHAQAPYPTSRRGPTALTNLQNFVASTPRRGTPRLGVTHHQLHQKHPQLQLPTLPFFSKLLRDKQHLSLVLQQARPPLTYCCRILGFIIITIKIKRSGCLVSSQP</sequence>
<organism evidence="2 3">
    <name type="scientific">Stylosanthes scabra</name>
    <dbReference type="NCBI Taxonomy" id="79078"/>
    <lineage>
        <taxon>Eukaryota</taxon>
        <taxon>Viridiplantae</taxon>
        <taxon>Streptophyta</taxon>
        <taxon>Embryophyta</taxon>
        <taxon>Tracheophyta</taxon>
        <taxon>Spermatophyta</taxon>
        <taxon>Magnoliopsida</taxon>
        <taxon>eudicotyledons</taxon>
        <taxon>Gunneridae</taxon>
        <taxon>Pentapetalae</taxon>
        <taxon>rosids</taxon>
        <taxon>fabids</taxon>
        <taxon>Fabales</taxon>
        <taxon>Fabaceae</taxon>
        <taxon>Papilionoideae</taxon>
        <taxon>50 kb inversion clade</taxon>
        <taxon>dalbergioids sensu lato</taxon>
        <taxon>Dalbergieae</taxon>
        <taxon>Pterocarpus clade</taxon>
        <taxon>Stylosanthes</taxon>
    </lineage>
</organism>
<proteinExistence type="predicted"/>
<comment type="caution">
    <text evidence="2">The sequence shown here is derived from an EMBL/GenBank/DDBJ whole genome shotgun (WGS) entry which is preliminary data.</text>
</comment>
<evidence type="ECO:0000256" key="1">
    <source>
        <dbReference type="SAM" id="MobiDB-lite"/>
    </source>
</evidence>
<gene>
    <name evidence="2" type="ORF">PIB30_111528</name>
</gene>
<dbReference type="EMBL" id="JASCZI010097775">
    <property type="protein sequence ID" value="MED6154346.1"/>
    <property type="molecule type" value="Genomic_DNA"/>
</dbReference>
<evidence type="ECO:0000313" key="3">
    <source>
        <dbReference type="Proteomes" id="UP001341840"/>
    </source>
</evidence>
<name>A0ABU6U2E8_9FABA</name>
<keyword evidence="3" id="KW-1185">Reference proteome</keyword>
<reference evidence="2 3" key="1">
    <citation type="journal article" date="2023" name="Plants (Basel)">
        <title>Bridging the Gap: Combining Genomics and Transcriptomics Approaches to Understand Stylosanthes scabra, an Orphan Legume from the Brazilian Caatinga.</title>
        <authorList>
            <person name="Ferreira-Neto J.R.C."/>
            <person name="da Silva M.D."/>
            <person name="Binneck E."/>
            <person name="de Melo N.F."/>
            <person name="da Silva R.H."/>
            <person name="de Melo A.L.T.M."/>
            <person name="Pandolfi V."/>
            <person name="Bustamante F.O."/>
            <person name="Brasileiro-Vidal A.C."/>
            <person name="Benko-Iseppon A.M."/>
        </authorList>
    </citation>
    <scope>NUCLEOTIDE SEQUENCE [LARGE SCALE GENOMIC DNA]</scope>
    <source>
        <tissue evidence="2">Leaves</tissue>
    </source>
</reference>